<dbReference type="CDD" id="cd16544">
    <property type="entry name" value="RING-HC_RNF138"/>
    <property type="match status" value="1"/>
</dbReference>
<dbReference type="SMART" id="SM00220">
    <property type="entry name" value="S_TKc"/>
    <property type="match status" value="1"/>
</dbReference>
<dbReference type="GO" id="GO:0008270">
    <property type="term" value="F:zinc ion binding"/>
    <property type="evidence" value="ECO:0007669"/>
    <property type="project" value="UniProtKB-KW"/>
</dbReference>
<feature type="region of interest" description="Disordered" evidence="10">
    <location>
        <begin position="506"/>
        <end position="525"/>
    </location>
</feature>
<dbReference type="AlphaFoldDB" id="A0A8J4X093"/>
<dbReference type="EC" id="2.3.2.27" evidence="3"/>
<dbReference type="PROSITE" id="PS50017">
    <property type="entry name" value="DEATH_DOMAIN"/>
    <property type="match status" value="1"/>
</dbReference>
<dbReference type="Pfam" id="PF05605">
    <property type="entry name" value="zf-Di19"/>
    <property type="match status" value="1"/>
</dbReference>
<dbReference type="InterPro" id="IPR008271">
    <property type="entry name" value="Ser/Thr_kinase_AS"/>
</dbReference>
<feature type="region of interest" description="Disordered" evidence="10">
    <location>
        <begin position="328"/>
        <end position="353"/>
    </location>
</feature>
<dbReference type="FunFam" id="1.10.510.10:FF:000472">
    <property type="entry name" value="Receptor interacting serine/threonine kinase 1"/>
    <property type="match status" value="1"/>
</dbReference>
<keyword evidence="15" id="KW-0418">Kinase</keyword>
<evidence type="ECO:0000259" key="13">
    <source>
        <dbReference type="PROSITE" id="PS50089"/>
    </source>
</evidence>
<evidence type="ECO:0000259" key="14">
    <source>
        <dbReference type="PROSITE" id="PS51803"/>
    </source>
</evidence>
<dbReference type="SMART" id="SM00005">
    <property type="entry name" value="DEATH"/>
    <property type="match status" value="1"/>
</dbReference>
<dbReference type="InterPro" id="IPR011029">
    <property type="entry name" value="DEATH-like_dom_sf"/>
</dbReference>
<evidence type="ECO:0000256" key="10">
    <source>
        <dbReference type="SAM" id="MobiDB-lite"/>
    </source>
</evidence>
<dbReference type="InterPro" id="IPR008598">
    <property type="entry name" value="Di19_Zn-bd"/>
</dbReference>
<dbReference type="InterPro" id="IPR001841">
    <property type="entry name" value="Znf_RING"/>
</dbReference>
<feature type="domain" description="Death" evidence="12">
    <location>
        <begin position="544"/>
        <end position="630"/>
    </location>
</feature>
<accession>A0A8J4X093</accession>
<dbReference type="OrthoDB" id="535509at2759"/>
<evidence type="ECO:0000256" key="8">
    <source>
        <dbReference type="ARBA" id="ARBA00022833"/>
    </source>
</evidence>
<dbReference type="PROSITE" id="PS51803">
    <property type="entry name" value="ZF_C2HC_RNF"/>
    <property type="match status" value="1"/>
</dbReference>
<keyword evidence="6 9" id="KW-0863">Zinc-finger</keyword>
<dbReference type="Pfam" id="PF18574">
    <property type="entry name" value="zf_C2HC_14"/>
    <property type="match status" value="1"/>
</dbReference>
<dbReference type="PROSITE" id="PS50089">
    <property type="entry name" value="ZF_RING_2"/>
    <property type="match status" value="1"/>
</dbReference>
<evidence type="ECO:0000259" key="12">
    <source>
        <dbReference type="PROSITE" id="PS50017"/>
    </source>
</evidence>
<dbReference type="Gene3D" id="1.10.510.10">
    <property type="entry name" value="Transferase(Phosphotransferase) domain 1"/>
    <property type="match status" value="1"/>
</dbReference>
<dbReference type="PROSITE" id="PS00108">
    <property type="entry name" value="PROTEIN_KINASE_ST"/>
    <property type="match status" value="1"/>
</dbReference>
<sequence>MASFSDRMKSSDLIKKERLDYGGFGEVFLCYHKTLGHVVQKTVYTGPPRNEQKSSLLEEGSLMSRLKHERVVKLLGVILEDGDYSLVMELIPNGNLLVMLREVNVPISVKGRITLEIMEGMVYLTDNQVIHKDLKPENILVDEHFHIKIADLGLATCQTWSRLTREESRRQSRGGRKSSAVAGGTLSYMAPEHLESINTRSTEKSDVYSFAIVVWVILTNQEPYANALNQDQICQCVRKGDRPDESLIPSDSPKEIISLMKRCWEHEPQKRPRFKESFDSFQPFYKKELEGDIERDLHGLKDSFDGPSELLEKLKTLTTESAVVPLLEAPSFSQRSGDSPTPLRSSDMGPVEASQEDISLMTSGSFQVDAVPENPPNLEQKLNQELNYHKLGSFNPEPQPSFPLYGNAGPLLQAAPGSNWAGDLPQQVSSVQSWSKPNPYLPEVSVRPEYERGMSVPPSQSSQFQPSKPYERMTSWASEYSQGAMCPQTDKVYISQASGIQIGNNNTMHFRSMDSSSLSSQSSASSSNTKYKELLSKYEDHSVTDEHLELVRKNVGGKWKACARKLGLTDVEIDAIEHDYARDGLAEKVHQMLERWKMKEGLQGCTVGKLCRALEQSVNADALIEILHKSQDYTVPSSLCEMGNASGFSMNDLNEASPIADVDSDEEQDYDCPICQEVLKLPIRTKNCHHVFCRSCFQTAVRSQGPQCPMCRSPVSEREHRAKDIQQRMKEKKGRCRACGQEKILSKMRLHYKTCRKYIEEFGPVSAPSAPLPTQTPDVPQSSAFIPNNSIAMPSNRSVSSAARVYTCPYCSLMNLSDMALVHHCLLYHHQERSRNTIVCPICARMPFGDVNYVSCNFLGHLMCRHRFSYANYM</sequence>
<evidence type="ECO:0000256" key="1">
    <source>
        <dbReference type="ARBA" id="ARBA00000900"/>
    </source>
</evidence>
<name>A0A8J4X093_CLAMG</name>
<dbReference type="Proteomes" id="UP000727407">
    <property type="component" value="Unassembled WGS sequence"/>
</dbReference>
<dbReference type="GO" id="GO:0061630">
    <property type="term" value="F:ubiquitin protein ligase activity"/>
    <property type="evidence" value="ECO:0007669"/>
    <property type="project" value="UniProtKB-EC"/>
</dbReference>
<keyword evidence="4" id="KW-0808">Transferase</keyword>
<comment type="caution">
    <text evidence="15">The sequence shown here is derived from an EMBL/GenBank/DDBJ whole genome shotgun (WGS) entry which is preliminary data.</text>
</comment>
<evidence type="ECO:0000256" key="2">
    <source>
        <dbReference type="ARBA" id="ARBA00004906"/>
    </source>
</evidence>
<feature type="compositionally biased region" description="Polar residues" evidence="10">
    <location>
        <begin position="331"/>
        <end position="344"/>
    </location>
</feature>
<feature type="domain" description="RING-type" evidence="13">
    <location>
        <begin position="672"/>
        <end position="712"/>
    </location>
</feature>
<dbReference type="SUPFAM" id="SSF47986">
    <property type="entry name" value="DEATH domain"/>
    <property type="match status" value="1"/>
</dbReference>
<dbReference type="Pfam" id="PF13923">
    <property type="entry name" value="zf-C3HC4_2"/>
    <property type="match status" value="1"/>
</dbReference>
<dbReference type="InterPro" id="IPR000719">
    <property type="entry name" value="Prot_kinase_dom"/>
</dbReference>
<evidence type="ECO:0000259" key="11">
    <source>
        <dbReference type="PROSITE" id="PS50011"/>
    </source>
</evidence>
<reference evidence="15" key="1">
    <citation type="submission" date="2020-07" db="EMBL/GenBank/DDBJ databases">
        <title>Clarias magur genome sequencing, assembly and annotation.</title>
        <authorList>
            <person name="Kushwaha B."/>
            <person name="Kumar R."/>
            <person name="Das P."/>
            <person name="Joshi C.G."/>
            <person name="Kumar D."/>
            <person name="Nagpure N.S."/>
            <person name="Pandey M."/>
            <person name="Agarwal S."/>
            <person name="Srivastava S."/>
            <person name="Singh M."/>
            <person name="Sahoo L."/>
            <person name="Jayasankar P."/>
            <person name="Meher P.K."/>
            <person name="Koringa P.G."/>
            <person name="Iquebal M.A."/>
            <person name="Das S.P."/>
            <person name="Bit A."/>
            <person name="Patnaik S."/>
            <person name="Patel N."/>
            <person name="Shah T.M."/>
            <person name="Hinsu A."/>
            <person name="Jena J.K."/>
        </authorList>
    </citation>
    <scope>NUCLEOTIDE SEQUENCE</scope>
    <source>
        <strain evidence="15">CIFAMagur01</strain>
        <tissue evidence="15">Testis</tissue>
    </source>
</reference>
<dbReference type="GO" id="GO:0016567">
    <property type="term" value="P:protein ubiquitination"/>
    <property type="evidence" value="ECO:0007669"/>
    <property type="project" value="UniProtKB-UniPathway"/>
</dbReference>
<dbReference type="InterPro" id="IPR051681">
    <property type="entry name" value="Ser/Thr_Kinases-Pseudokinases"/>
</dbReference>
<keyword evidence="8" id="KW-0862">Zinc</keyword>
<feature type="domain" description="Protein kinase" evidence="11">
    <location>
        <begin position="13"/>
        <end position="285"/>
    </location>
</feature>
<dbReference type="GO" id="GO:0009893">
    <property type="term" value="P:positive regulation of metabolic process"/>
    <property type="evidence" value="ECO:0007669"/>
    <property type="project" value="UniProtKB-ARBA"/>
</dbReference>
<dbReference type="Gene3D" id="1.10.533.10">
    <property type="entry name" value="Death Domain, Fas"/>
    <property type="match status" value="1"/>
</dbReference>
<dbReference type="GO" id="GO:0043123">
    <property type="term" value="P:positive regulation of canonical NF-kappaB signal transduction"/>
    <property type="evidence" value="ECO:0007669"/>
    <property type="project" value="UniProtKB-ARBA"/>
</dbReference>
<dbReference type="Pfam" id="PF00531">
    <property type="entry name" value="Death"/>
    <property type="match status" value="1"/>
</dbReference>
<evidence type="ECO:0000256" key="7">
    <source>
        <dbReference type="ARBA" id="ARBA00022786"/>
    </source>
</evidence>
<dbReference type="GO" id="GO:0004706">
    <property type="term" value="F:JUN kinase kinase kinase activity"/>
    <property type="evidence" value="ECO:0007669"/>
    <property type="project" value="TreeGrafter"/>
</dbReference>
<keyword evidence="15" id="KW-0675">Receptor</keyword>
<feature type="compositionally biased region" description="Low complexity" evidence="10">
    <location>
        <begin position="513"/>
        <end position="525"/>
    </location>
</feature>
<dbReference type="PANTHER" id="PTHR44329:SF6">
    <property type="entry name" value="RECEPTOR-INTERACTING SERINE_THREONINE-PROTEIN KINASE 1"/>
    <property type="match status" value="1"/>
</dbReference>
<dbReference type="SUPFAM" id="SSF56112">
    <property type="entry name" value="Protein kinase-like (PK-like)"/>
    <property type="match status" value="1"/>
</dbReference>
<dbReference type="GO" id="GO:0071345">
    <property type="term" value="P:cellular response to cytokine stimulus"/>
    <property type="evidence" value="ECO:0007669"/>
    <property type="project" value="UniProtKB-ARBA"/>
</dbReference>
<dbReference type="SMART" id="SM00184">
    <property type="entry name" value="RING"/>
    <property type="match status" value="1"/>
</dbReference>
<evidence type="ECO:0000313" key="16">
    <source>
        <dbReference type="Proteomes" id="UP000727407"/>
    </source>
</evidence>
<dbReference type="InterPro" id="IPR034734">
    <property type="entry name" value="ZF_C2HC_RNF"/>
</dbReference>
<gene>
    <name evidence="15" type="primary">ripk1l</name>
    <name evidence="15" type="ORF">DAT39_011447</name>
</gene>
<proteinExistence type="predicted"/>
<dbReference type="Gene3D" id="3.30.40.10">
    <property type="entry name" value="Zinc/RING finger domain, C3HC4 (zinc finger)"/>
    <property type="match status" value="1"/>
</dbReference>
<keyword evidence="5" id="KW-0479">Metal-binding</keyword>
<dbReference type="InterPro" id="IPR011009">
    <property type="entry name" value="Kinase-like_dom_sf"/>
</dbReference>
<dbReference type="GO" id="GO:0031349">
    <property type="term" value="P:positive regulation of defense response"/>
    <property type="evidence" value="ECO:0007669"/>
    <property type="project" value="UniProtKB-ARBA"/>
</dbReference>
<dbReference type="SUPFAM" id="SSF57850">
    <property type="entry name" value="RING/U-box"/>
    <property type="match status" value="1"/>
</dbReference>
<evidence type="ECO:0000256" key="5">
    <source>
        <dbReference type="ARBA" id="ARBA00022723"/>
    </source>
</evidence>
<dbReference type="UniPathway" id="UPA00143"/>
<dbReference type="EMBL" id="QNUK01000185">
    <property type="protein sequence ID" value="KAF5898877.1"/>
    <property type="molecule type" value="Genomic_DNA"/>
</dbReference>
<comment type="pathway">
    <text evidence="2">Protein modification; protein ubiquitination.</text>
</comment>
<evidence type="ECO:0000256" key="9">
    <source>
        <dbReference type="PROSITE-ProRule" id="PRU00175"/>
    </source>
</evidence>
<feature type="non-terminal residue" evidence="15">
    <location>
        <position position="1"/>
    </location>
</feature>
<comment type="catalytic activity">
    <reaction evidence="1">
        <text>S-ubiquitinyl-[E2 ubiquitin-conjugating enzyme]-L-cysteine + [acceptor protein]-L-lysine = [E2 ubiquitin-conjugating enzyme]-L-cysteine + N(6)-ubiquitinyl-[acceptor protein]-L-lysine.</text>
        <dbReference type="EC" id="2.3.2.27"/>
    </reaction>
</comment>
<dbReference type="InterPro" id="IPR001245">
    <property type="entry name" value="Ser-Thr/Tyr_kinase_cat_dom"/>
</dbReference>
<evidence type="ECO:0000256" key="4">
    <source>
        <dbReference type="ARBA" id="ARBA00022679"/>
    </source>
</evidence>
<evidence type="ECO:0000256" key="6">
    <source>
        <dbReference type="ARBA" id="ARBA00022771"/>
    </source>
</evidence>
<dbReference type="PROSITE" id="PS50011">
    <property type="entry name" value="PROTEIN_KINASE_DOM"/>
    <property type="match status" value="1"/>
</dbReference>
<keyword evidence="16" id="KW-1185">Reference proteome</keyword>
<dbReference type="Pfam" id="PF07714">
    <property type="entry name" value="PK_Tyr_Ser-Thr"/>
    <property type="match status" value="1"/>
</dbReference>
<dbReference type="GO" id="GO:0005524">
    <property type="term" value="F:ATP binding"/>
    <property type="evidence" value="ECO:0007669"/>
    <property type="project" value="InterPro"/>
</dbReference>
<organism evidence="15 16">
    <name type="scientific">Clarias magur</name>
    <name type="common">Asian catfish</name>
    <name type="synonym">Macropteronotus magur</name>
    <dbReference type="NCBI Taxonomy" id="1594786"/>
    <lineage>
        <taxon>Eukaryota</taxon>
        <taxon>Metazoa</taxon>
        <taxon>Chordata</taxon>
        <taxon>Craniata</taxon>
        <taxon>Vertebrata</taxon>
        <taxon>Euteleostomi</taxon>
        <taxon>Actinopterygii</taxon>
        <taxon>Neopterygii</taxon>
        <taxon>Teleostei</taxon>
        <taxon>Ostariophysi</taxon>
        <taxon>Siluriformes</taxon>
        <taxon>Clariidae</taxon>
        <taxon>Clarias</taxon>
    </lineage>
</organism>
<dbReference type="InterPro" id="IPR000488">
    <property type="entry name" value="Death_dom"/>
</dbReference>
<dbReference type="PANTHER" id="PTHR44329">
    <property type="entry name" value="SERINE/THREONINE-PROTEIN KINASE TNNI3K-RELATED"/>
    <property type="match status" value="1"/>
</dbReference>
<evidence type="ECO:0000313" key="15">
    <source>
        <dbReference type="EMBL" id="KAF5898877.1"/>
    </source>
</evidence>
<keyword evidence="7" id="KW-0833">Ubl conjugation pathway</keyword>
<protein>
    <recommendedName>
        <fullName evidence="3">RING-type E3 ubiquitin transferase</fullName>
        <ecNumber evidence="3">2.3.2.27</ecNumber>
    </recommendedName>
</protein>
<feature type="domain" description="C2HC RNF-type" evidence="14">
    <location>
        <begin position="736"/>
        <end position="755"/>
    </location>
</feature>
<evidence type="ECO:0000256" key="3">
    <source>
        <dbReference type="ARBA" id="ARBA00012483"/>
    </source>
</evidence>
<dbReference type="InterPro" id="IPR013083">
    <property type="entry name" value="Znf_RING/FYVE/PHD"/>
</dbReference>